<dbReference type="SMART" id="SM00382">
    <property type="entry name" value="AAA"/>
    <property type="match status" value="1"/>
</dbReference>
<evidence type="ECO:0000256" key="2">
    <source>
        <dbReference type="ARBA" id="ARBA00022741"/>
    </source>
</evidence>
<dbReference type="SUPFAM" id="SSF52540">
    <property type="entry name" value="P-loop containing nucleoside triphosphate hydrolases"/>
    <property type="match status" value="1"/>
</dbReference>
<dbReference type="NCBIfam" id="TIGR00750">
    <property type="entry name" value="lao"/>
    <property type="match status" value="1"/>
</dbReference>
<evidence type="ECO:0000313" key="7">
    <source>
        <dbReference type="EMBL" id="HIP57134.1"/>
    </source>
</evidence>
<dbReference type="InterPro" id="IPR005129">
    <property type="entry name" value="GTPase_ArgK"/>
</dbReference>
<comment type="caution">
    <text evidence="7">The sequence shown here is derived from an EMBL/GenBank/DDBJ whole genome shotgun (WGS) entry which is preliminary data.</text>
</comment>
<dbReference type="GO" id="GO:0005525">
    <property type="term" value="F:GTP binding"/>
    <property type="evidence" value="ECO:0007669"/>
    <property type="project" value="UniProtKB-KW"/>
</dbReference>
<comment type="similarity">
    <text evidence="1">Belongs to the SIMIBI class G3E GTPase family. ArgK/MeaB subfamily.</text>
</comment>
<reference evidence="7" key="1">
    <citation type="journal article" date="2020" name="ISME J.">
        <title>Gammaproteobacteria mediating utilization of methyl-, sulfur- and petroleum organic compounds in deep ocean hydrothermal plumes.</title>
        <authorList>
            <person name="Zhou Z."/>
            <person name="Liu Y."/>
            <person name="Pan J."/>
            <person name="Cron B.R."/>
            <person name="Toner B.M."/>
            <person name="Anantharaman K."/>
            <person name="Breier J.A."/>
            <person name="Dick G.J."/>
            <person name="Li M."/>
        </authorList>
    </citation>
    <scope>NUCLEOTIDE SEQUENCE</scope>
    <source>
        <strain evidence="7">SZUA-1435</strain>
    </source>
</reference>
<keyword evidence="3" id="KW-0378">Hydrolase</keyword>
<gene>
    <name evidence="7" type="primary">meaB</name>
    <name evidence="7" type="ORF">EYH02_03580</name>
</gene>
<dbReference type="PANTHER" id="PTHR43087:SF1">
    <property type="entry name" value="LAO_AO TRANSPORT SYSTEM ATPASE"/>
    <property type="match status" value="1"/>
</dbReference>
<evidence type="ECO:0000256" key="1">
    <source>
        <dbReference type="ARBA" id="ARBA00009625"/>
    </source>
</evidence>
<evidence type="ECO:0000256" key="3">
    <source>
        <dbReference type="ARBA" id="ARBA00022801"/>
    </source>
</evidence>
<feature type="domain" description="AAA+ ATPase" evidence="6">
    <location>
        <begin position="44"/>
        <end position="246"/>
    </location>
</feature>
<dbReference type="Pfam" id="PF03308">
    <property type="entry name" value="MeaB"/>
    <property type="match status" value="1"/>
</dbReference>
<keyword evidence="2" id="KW-0547">Nucleotide-binding</keyword>
<dbReference type="PANTHER" id="PTHR43087">
    <property type="entry name" value="LYSINE/ARGININE/ORNITHINE TRANSPORT SYSTEM KINASE"/>
    <property type="match status" value="1"/>
</dbReference>
<evidence type="ECO:0000259" key="6">
    <source>
        <dbReference type="SMART" id="SM00382"/>
    </source>
</evidence>
<dbReference type="InterPro" id="IPR052040">
    <property type="entry name" value="GTPase/Isobutyryl-CoA_mutase"/>
</dbReference>
<accession>A0A832YYF8</accession>
<name>A0A832YYF8_9CREN</name>
<evidence type="ECO:0000256" key="4">
    <source>
        <dbReference type="ARBA" id="ARBA00023134"/>
    </source>
</evidence>
<proteinExistence type="inferred from homology"/>
<organism evidence="7 8">
    <name type="scientific">Ignisphaera aggregans</name>
    <dbReference type="NCBI Taxonomy" id="334771"/>
    <lineage>
        <taxon>Archaea</taxon>
        <taxon>Thermoproteota</taxon>
        <taxon>Thermoprotei</taxon>
        <taxon>Desulfurococcales</taxon>
        <taxon>Desulfurococcaceae</taxon>
        <taxon>Ignisphaera</taxon>
    </lineage>
</organism>
<sequence>MESPREIVRKAVETKDRLYIARALSLIEEGMYGEISDMIFSSPRAHIVGITGSPGVGKSTLINALISELRKRGKSVAVLAIDPSSPISGGALLGNRVRVRNLDEATFYRSISTPPERSLSLKAYLMIELLNTIGFDYILIETPGAGQVNVGISRVADTVVVVVQPLTGDDIQMLKAGIMEIGDIYVVNKSDLPQAELTAMHLRTIVGDTNRDGWHIPVIKTNAISGKGVAELVNAIEQHMLFLKNRNLYTARFRRRRMAIVEEYVSNAIYKTIHRYFSSARIRVEDTDLGNPLHTAMRVLHEVLATMCRASEGGSTAH</sequence>
<protein>
    <submittedName>
        <fullName evidence="7">Methylmalonyl Co-A mutase-associated GTPase MeaB</fullName>
    </submittedName>
</protein>
<keyword evidence="4" id="KW-0342">GTP-binding</keyword>
<dbReference type="Gene3D" id="3.40.50.300">
    <property type="entry name" value="P-loop containing nucleotide triphosphate hydrolases"/>
    <property type="match status" value="1"/>
</dbReference>
<dbReference type="EMBL" id="DQTV01000066">
    <property type="protein sequence ID" value="HIP57134.1"/>
    <property type="molecule type" value="Genomic_DNA"/>
</dbReference>
<dbReference type="GO" id="GO:0003924">
    <property type="term" value="F:GTPase activity"/>
    <property type="evidence" value="ECO:0007669"/>
    <property type="project" value="InterPro"/>
</dbReference>
<keyword evidence="5" id="KW-0143">Chaperone</keyword>
<dbReference type="AlphaFoldDB" id="A0A832YYF8"/>
<dbReference type="InterPro" id="IPR003593">
    <property type="entry name" value="AAA+_ATPase"/>
</dbReference>
<dbReference type="Proteomes" id="UP000605805">
    <property type="component" value="Unassembled WGS sequence"/>
</dbReference>
<dbReference type="InterPro" id="IPR027417">
    <property type="entry name" value="P-loop_NTPase"/>
</dbReference>
<evidence type="ECO:0000256" key="5">
    <source>
        <dbReference type="ARBA" id="ARBA00023186"/>
    </source>
</evidence>
<evidence type="ECO:0000313" key="8">
    <source>
        <dbReference type="Proteomes" id="UP000605805"/>
    </source>
</evidence>